<accession>A0ABN2SG77</accession>
<dbReference type="EMBL" id="BAAAOH010000001">
    <property type="protein sequence ID" value="GAA1986146.1"/>
    <property type="molecule type" value="Genomic_DNA"/>
</dbReference>
<dbReference type="RefSeq" id="WP_344061347.1">
    <property type="nucleotide sequence ID" value="NZ_BAAAOH010000001.1"/>
</dbReference>
<reference evidence="8 9" key="1">
    <citation type="journal article" date="2019" name="Int. J. Syst. Evol. Microbiol.">
        <title>The Global Catalogue of Microorganisms (GCM) 10K type strain sequencing project: providing services to taxonomists for standard genome sequencing and annotation.</title>
        <authorList>
            <consortium name="The Broad Institute Genomics Platform"/>
            <consortium name="The Broad Institute Genome Sequencing Center for Infectious Disease"/>
            <person name="Wu L."/>
            <person name="Ma J."/>
        </authorList>
    </citation>
    <scope>NUCLEOTIDE SEQUENCE [LARGE SCALE GENOMIC DNA]</scope>
    <source>
        <strain evidence="8 9">JCM 14902</strain>
    </source>
</reference>
<comment type="caution">
    <text evidence="8">The sequence shown here is derived from an EMBL/GenBank/DDBJ whole genome shotgun (WGS) entry which is preliminary data.</text>
</comment>
<comment type="similarity">
    <text evidence="1">Belongs to the sigma-70 factor family. ECF subfamily.</text>
</comment>
<dbReference type="InterPro" id="IPR013249">
    <property type="entry name" value="RNA_pol_sigma70_r4_t2"/>
</dbReference>
<dbReference type="InterPro" id="IPR046531">
    <property type="entry name" value="DUF6596"/>
</dbReference>
<dbReference type="InterPro" id="IPR011990">
    <property type="entry name" value="TPR-like_helical_dom_sf"/>
</dbReference>
<protein>
    <submittedName>
        <fullName evidence="8">RNA polymerase sigma factor</fullName>
    </submittedName>
</protein>
<dbReference type="Pfam" id="PF08281">
    <property type="entry name" value="Sigma70_r4_2"/>
    <property type="match status" value="1"/>
</dbReference>
<dbReference type="InterPro" id="IPR013325">
    <property type="entry name" value="RNA_pol_sigma_r2"/>
</dbReference>
<proteinExistence type="inferred from homology"/>
<dbReference type="SUPFAM" id="SSF48452">
    <property type="entry name" value="TPR-like"/>
    <property type="match status" value="1"/>
</dbReference>
<name>A0ABN2SG77_9MICO</name>
<dbReference type="SUPFAM" id="SSF88946">
    <property type="entry name" value="Sigma2 domain of RNA polymerase sigma factors"/>
    <property type="match status" value="1"/>
</dbReference>
<gene>
    <name evidence="8" type="ORF">GCM10009777_20270</name>
</gene>
<sequence length="417" mass="45755">MSAPDAAAPGSGEPRAAASDRLLAQVLREESARIVGALAAWLGSFDLAEESVAEAIEEAVREWRARGVPPNPAAWLTQAARHNALDRIRRDKRYREKLALLAEPDVGWPDADPDEPDERLALLFGCCHPALSPESQLALTLRVICGLTTAQIARATLSAETAVAQRIVRAKRKIGAAGIPLRIPEPAERPERLDIVLTIISVMYSEAHLGAGRDASADRDIADDAVWLARVVAAALPREAEAHGLLALLLFHRAREDARAVDGELVLLGEQDRSRWDRRLLAEARRELDAAAMLRRPGRWQLHAAIAACHADAPSSDETDWLQVLTLYDMLLAYDRSPIVRLNRSVALAEIEGPDAAMAELDSLQDALAGYHLWHAVRANVLRRAGRDDEALEADLRAMEYTANEAERRLIAARLQR</sequence>
<evidence type="ECO:0000259" key="6">
    <source>
        <dbReference type="Pfam" id="PF08281"/>
    </source>
</evidence>
<evidence type="ECO:0000313" key="8">
    <source>
        <dbReference type="EMBL" id="GAA1986146.1"/>
    </source>
</evidence>
<dbReference type="Pfam" id="PF20239">
    <property type="entry name" value="DUF6596"/>
    <property type="match status" value="1"/>
</dbReference>
<keyword evidence="5" id="KW-0175">Coiled coil</keyword>
<dbReference type="PANTHER" id="PTHR47756:SF2">
    <property type="entry name" value="BLL6612 PROTEIN"/>
    <property type="match status" value="1"/>
</dbReference>
<dbReference type="InterPro" id="IPR013324">
    <property type="entry name" value="RNA_pol_sigma_r3/r4-like"/>
</dbReference>
<evidence type="ECO:0000256" key="4">
    <source>
        <dbReference type="ARBA" id="ARBA00023163"/>
    </source>
</evidence>
<evidence type="ECO:0000256" key="5">
    <source>
        <dbReference type="SAM" id="Coils"/>
    </source>
</evidence>
<keyword evidence="2" id="KW-0805">Transcription regulation</keyword>
<feature type="coiled-coil region" evidence="5">
    <location>
        <begin position="389"/>
        <end position="416"/>
    </location>
</feature>
<dbReference type="Gene3D" id="1.10.1740.10">
    <property type="match status" value="1"/>
</dbReference>
<feature type="domain" description="RNA polymerase sigma factor 70 region 4 type 2" evidence="6">
    <location>
        <begin position="124"/>
        <end position="174"/>
    </location>
</feature>
<evidence type="ECO:0000313" key="9">
    <source>
        <dbReference type="Proteomes" id="UP001500326"/>
    </source>
</evidence>
<evidence type="ECO:0000256" key="3">
    <source>
        <dbReference type="ARBA" id="ARBA00023082"/>
    </source>
</evidence>
<evidence type="ECO:0000256" key="1">
    <source>
        <dbReference type="ARBA" id="ARBA00010641"/>
    </source>
</evidence>
<keyword evidence="9" id="KW-1185">Reference proteome</keyword>
<evidence type="ECO:0000259" key="7">
    <source>
        <dbReference type="Pfam" id="PF20239"/>
    </source>
</evidence>
<dbReference type="SUPFAM" id="SSF88659">
    <property type="entry name" value="Sigma3 and sigma4 domains of RNA polymerase sigma factors"/>
    <property type="match status" value="1"/>
</dbReference>
<keyword evidence="3" id="KW-0731">Sigma factor</keyword>
<evidence type="ECO:0000256" key="2">
    <source>
        <dbReference type="ARBA" id="ARBA00023015"/>
    </source>
</evidence>
<organism evidence="8 9">
    <name type="scientific">Microbacterium pumilum</name>
    <dbReference type="NCBI Taxonomy" id="344165"/>
    <lineage>
        <taxon>Bacteria</taxon>
        <taxon>Bacillati</taxon>
        <taxon>Actinomycetota</taxon>
        <taxon>Actinomycetes</taxon>
        <taxon>Micrococcales</taxon>
        <taxon>Microbacteriaceae</taxon>
        <taxon>Microbacterium</taxon>
    </lineage>
</organism>
<dbReference type="Gene3D" id="1.10.10.10">
    <property type="entry name" value="Winged helix-like DNA-binding domain superfamily/Winged helix DNA-binding domain"/>
    <property type="match status" value="1"/>
</dbReference>
<feature type="domain" description="DUF6596" evidence="7">
    <location>
        <begin position="192"/>
        <end position="292"/>
    </location>
</feature>
<dbReference type="PANTHER" id="PTHR47756">
    <property type="entry name" value="BLL6612 PROTEIN-RELATED"/>
    <property type="match status" value="1"/>
</dbReference>
<dbReference type="InterPro" id="IPR036388">
    <property type="entry name" value="WH-like_DNA-bd_sf"/>
</dbReference>
<keyword evidence="4" id="KW-0804">Transcription</keyword>
<dbReference type="Proteomes" id="UP001500326">
    <property type="component" value="Unassembled WGS sequence"/>
</dbReference>